<evidence type="ECO:0000256" key="1">
    <source>
        <dbReference type="ARBA" id="ARBA00023157"/>
    </source>
</evidence>
<proteinExistence type="predicted"/>
<keyword evidence="4" id="KW-1185">Reference proteome</keyword>
<dbReference type="InterPro" id="IPR017937">
    <property type="entry name" value="Thioredoxin_CS"/>
</dbReference>
<keyword evidence="1" id="KW-1015">Disulfide bond</keyword>
<feature type="domain" description="Thioredoxin" evidence="2">
    <location>
        <begin position="43"/>
        <end position="183"/>
    </location>
</feature>
<dbReference type="Gene3D" id="3.40.30.10">
    <property type="entry name" value="Glutaredoxin"/>
    <property type="match status" value="1"/>
</dbReference>
<organism evidence="3 4">
    <name type="scientific">Paenibacillus filicis</name>
    <dbReference type="NCBI Taxonomy" id="669464"/>
    <lineage>
        <taxon>Bacteria</taxon>
        <taxon>Bacillati</taxon>
        <taxon>Bacillota</taxon>
        <taxon>Bacilli</taxon>
        <taxon>Bacillales</taxon>
        <taxon>Paenibacillaceae</taxon>
        <taxon>Paenibacillus</taxon>
    </lineage>
</organism>
<dbReference type="InterPro" id="IPR000866">
    <property type="entry name" value="AhpC/TSA"/>
</dbReference>
<dbReference type="RefSeq" id="WP_341414721.1">
    <property type="nucleotide sequence ID" value="NZ_JBBPCC010000003.1"/>
</dbReference>
<gene>
    <name evidence="3" type="ORF">WMW72_07020</name>
</gene>
<dbReference type="Proteomes" id="UP001469365">
    <property type="component" value="Unassembled WGS sequence"/>
</dbReference>
<dbReference type="SUPFAM" id="SSF52833">
    <property type="entry name" value="Thioredoxin-like"/>
    <property type="match status" value="1"/>
</dbReference>
<dbReference type="PROSITE" id="PS51352">
    <property type="entry name" value="THIOREDOXIN_2"/>
    <property type="match status" value="1"/>
</dbReference>
<evidence type="ECO:0000313" key="4">
    <source>
        <dbReference type="Proteomes" id="UP001469365"/>
    </source>
</evidence>
<dbReference type="InterPro" id="IPR036249">
    <property type="entry name" value="Thioredoxin-like_sf"/>
</dbReference>
<sequence length="183" mass="20613">MKKGMLAILFIAGLVVYGGYDYYSKSAMDTGKAVEAGDLETGTQKGQLAPDFVLNDLKGNPVHLSDLEGKTVLVNFWATWCPPCRVEMPHMQKFYEDYTAKDVVIVGVNLTHTEEKRDKIQTFVDDQQLTFPIVMDLDGSVTQQYQVVAYPTTYLLDARGVIREKFRGAINYEIMKDAVSKLR</sequence>
<reference evidence="3 4" key="1">
    <citation type="submission" date="2024-04" db="EMBL/GenBank/DDBJ databases">
        <title>draft genome sequnece of Paenibacillus filicis.</title>
        <authorList>
            <person name="Kim D.-U."/>
        </authorList>
    </citation>
    <scope>NUCLEOTIDE SEQUENCE [LARGE SCALE GENOMIC DNA]</scope>
    <source>
        <strain evidence="3 4">KACC14197</strain>
    </source>
</reference>
<accession>A0ABU9DFL1</accession>
<dbReference type="InterPro" id="IPR050553">
    <property type="entry name" value="Thioredoxin_ResA/DsbE_sf"/>
</dbReference>
<dbReference type="PROSITE" id="PS00194">
    <property type="entry name" value="THIOREDOXIN_1"/>
    <property type="match status" value="1"/>
</dbReference>
<dbReference type="EMBL" id="JBBPCC010000003">
    <property type="protein sequence ID" value="MEK8127667.1"/>
    <property type="molecule type" value="Genomic_DNA"/>
</dbReference>
<dbReference type="Pfam" id="PF00578">
    <property type="entry name" value="AhpC-TSA"/>
    <property type="match status" value="1"/>
</dbReference>
<dbReference type="CDD" id="cd02966">
    <property type="entry name" value="TlpA_like_family"/>
    <property type="match status" value="1"/>
</dbReference>
<dbReference type="PANTHER" id="PTHR42852">
    <property type="entry name" value="THIOL:DISULFIDE INTERCHANGE PROTEIN DSBE"/>
    <property type="match status" value="1"/>
</dbReference>
<comment type="caution">
    <text evidence="3">The sequence shown here is derived from an EMBL/GenBank/DDBJ whole genome shotgun (WGS) entry which is preliminary data.</text>
</comment>
<dbReference type="PANTHER" id="PTHR42852:SF17">
    <property type="entry name" value="THIOREDOXIN-LIKE PROTEIN HI_1115"/>
    <property type="match status" value="1"/>
</dbReference>
<evidence type="ECO:0000259" key="2">
    <source>
        <dbReference type="PROSITE" id="PS51352"/>
    </source>
</evidence>
<name>A0ABU9DFL1_9BACL</name>
<evidence type="ECO:0000313" key="3">
    <source>
        <dbReference type="EMBL" id="MEK8127667.1"/>
    </source>
</evidence>
<dbReference type="InterPro" id="IPR013766">
    <property type="entry name" value="Thioredoxin_domain"/>
</dbReference>
<protein>
    <submittedName>
        <fullName evidence="3">TlpA disulfide reductase family protein</fullName>
    </submittedName>
</protein>